<dbReference type="Gene3D" id="3.40.50.620">
    <property type="entry name" value="HUPs"/>
    <property type="match status" value="1"/>
</dbReference>
<dbReference type="GO" id="GO:0006529">
    <property type="term" value="P:asparagine biosynthetic process"/>
    <property type="evidence" value="ECO:0007669"/>
    <property type="project" value="InterPro"/>
</dbReference>
<dbReference type="SUPFAM" id="SSF52402">
    <property type="entry name" value="Adenine nucleotide alpha hydrolases-like"/>
    <property type="match status" value="1"/>
</dbReference>
<evidence type="ECO:0000259" key="1">
    <source>
        <dbReference type="Pfam" id="PF00733"/>
    </source>
</evidence>
<dbReference type="Proteomes" id="UP000809273">
    <property type="component" value="Unassembled WGS sequence"/>
</dbReference>
<dbReference type="Pfam" id="PF00733">
    <property type="entry name" value="Asn_synthase"/>
    <property type="match status" value="1"/>
</dbReference>
<evidence type="ECO:0000313" key="2">
    <source>
        <dbReference type="EMBL" id="MBN1571816.1"/>
    </source>
</evidence>
<dbReference type="EMBL" id="JAFGIX010000007">
    <property type="protein sequence ID" value="MBN1571816.1"/>
    <property type="molecule type" value="Genomic_DNA"/>
</dbReference>
<sequence>MVIDKDFSFSSYLAFRYIVKKGIGWGEGLVPKFPEVEESDLFKVKSSEDVLEALKAILAEELKKDTGLLLSSGIDSAILAALLPKDTPTYTVRFVADNAVDESMTAKIYAERCGLDHTVIDVTWDDYLEYGDYLMKNKKSPLHAVEVGLFKSTLRAKENGIKNLILGNGADSTFGGLDKLLSRDWTFDEFVERYTFVKPKGVAKKPVSMLDTYEDYRTGDRIDVIRFLKIVHGFGVIQAFDNAIHCGGCEIMAPYERLLLDAPLDIARIRGGESKYILRKIFKDIYRDLEVPEKIPFARPMDRWLSDWEGPKRGEFMDDLDMTKFTGDQRWLLYCLERFLDIHEL</sequence>
<feature type="domain" description="Asparagine synthetase" evidence="1">
    <location>
        <begin position="58"/>
        <end position="187"/>
    </location>
</feature>
<comment type="caution">
    <text evidence="2">The sequence shown here is derived from an EMBL/GenBank/DDBJ whole genome shotgun (WGS) entry which is preliminary data.</text>
</comment>
<protein>
    <submittedName>
        <fullName evidence="2">Asparagine synthase</fullName>
    </submittedName>
</protein>
<accession>A0A9D8PIW7</accession>
<reference evidence="2" key="1">
    <citation type="journal article" date="2021" name="Environ. Microbiol.">
        <title>Genomic characterization of three novel Desulfobacterota classes expand the metabolic and phylogenetic diversity of the phylum.</title>
        <authorList>
            <person name="Murphy C.L."/>
            <person name="Biggerstaff J."/>
            <person name="Eichhorn A."/>
            <person name="Ewing E."/>
            <person name="Shahan R."/>
            <person name="Soriano D."/>
            <person name="Stewart S."/>
            <person name="VanMol K."/>
            <person name="Walker R."/>
            <person name="Walters P."/>
            <person name="Elshahed M.S."/>
            <person name="Youssef N.H."/>
        </authorList>
    </citation>
    <scope>NUCLEOTIDE SEQUENCE</scope>
    <source>
        <strain evidence="2">Zod_Metabat.24</strain>
    </source>
</reference>
<dbReference type="GO" id="GO:0004066">
    <property type="term" value="F:asparagine synthase (glutamine-hydrolyzing) activity"/>
    <property type="evidence" value="ECO:0007669"/>
    <property type="project" value="InterPro"/>
</dbReference>
<name>A0A9D8PIW7_9DELT</name>
<dbReference type="InterPro" id="IPR014729">
    <property type="entry name" value="Rossmann-like_a/b/a_fold"/>
</dbReference>
<dbReference type="AlphaFoldDB" id="A0A9D8PIW7"/>
<proteinExistence type="predicted"/>
<gene>
    <name evidence="2" type="ORF">JW984_01330</name>
</gene>
<dbReference type="InterPro" id="IPR001962">
    <property type="entry name" value="Asn_synthase"/>
</dbReference>
<organism evidence="2 3">
    <name type="scientific">Candidatus Zymogenus saltonus</name>
    <dbReference type="NCBI Taxonomy" id="2844893"/>
    <lineage>
        <taxon>Bacteria</taxon>
        <taxon>Deltaproteobacteria</taxon>
        <taxon>Candidatus Zymogenia</taxon>
        <taxon>Candidatus Zymogeniales</taxon>
        <taxon>Candidatus Zymogenaceae</taxon>
        <taxon>Candidatus Zymogenus</taxon>
    </lineage>
</organism>
<evidence type="ECO:0000313" key="3">
    <source>
        <dbReference type="Proteomes" id="UP000809273"/>
    </source>
</evidence>
<reference evidence="2" key="2">
    <citation type="submission" date="2021-01" db="EMBL/GenBank/DDBJ databases">
        <authorList>
            <person name="Hahn C.R."/>
            <person name="Youssef N.H."/>
            <person name="Elshahed M."/>
        </authorList>
    </citation>
    <scope>NUCLEOTIDE SEQUENCE</scope>
    <source>
        <strain evidence="2">Zod_Metabat.24</strain>
    </source>
</reference>